<accession>A0A7T8KJC0</accession>
<keyword evidence="2" id="KW-1185">Reference proteome</keyword>
<gene>
    <name evidence="1" type="ORF">FKW44_001812</name>
</gene>
<evidence type="ECO:0000313" key="2">
    <source>
        <dbReference type="Proteomes" id="UP000595437"/>
    </source>
</evidence>
<protein>
    <submittedName>
        <fullName evidence="1">Ectonucleoside triphosphate diphosphohydrolase 5like</fullName>
    </submittedName>
</protein>
<name>A0A7T8KJC0_CALRO</name>
<feature type="non-terminal residue" evidence="1">
    <location>
        <position position="71"/>
    </location>
</feature>
<reference evidence="2" key="1">
    <citation type="submission" date="2021-01" db="EMBL/GenBank/DDBJ databases">
        <title>Caligus Genome Assembly.</title>
        <authorList>
            <person name="Gallardo-Escarate C."/>
        </authorList>
    </citation>
    <scope>NUCLEOTIDE SEQUENCE [LARGE SCALE GENOMIC DNA]</scope>
</reference>
<dbReference type="OrthoDB" id="10533592at2759"/>
<proteinExistence type="predicted"/>
<evidence type="ECO:0000313" key="1">
    <source>
        <dbReference type="EMBL" id="QQP56967.1"/>
    </source>
</evidence>
<keyword evidence="1" id="KW-0378">Hydrolase</keyword>
<dbReference type="Proteomes" id="UP000595437">
    <property type="component" value="Chromosome 1"/>
</dbReference>
<dbReference type="AlphaFoldDB" id="A0A7T8KJC0"/>
<dbReference type="GO" id="GO:0016787">
    <property type="term" value="F:hydrolase activity"/>
    <property type="evidence" value="ECO:0007669"/>
    <property type="project" value="UniProtKB-KW"/>
</dbReference>
<dbReference type="EMBL" id="CP045890">
    <property type="protein sequence ID" value="QQP56967.1"/>
    <property type="molecule type" value="Genomic_DNA"/>
</dbReference>
<sequence length="71" mass="7840">MNPIVNGSWEMNEGLRLLVQGLDPPEYEMVKEKDGPFAGKKVNKPVANIGKCKAKALEFLRSVLEALSAIR</sequence>
<organism evidence="1 2">
    <name type="scientific">Caligus rogercresseyi</name>
    <name type="common">Sea louse</name>
    <dbReference type="NCBI Taxonomy" id="217165"/>
    <lineage>
        <taxon>Eukaryota</taxon>
        <taxon>Metazoa</taxon>
        <taxon>Ecdysozoa</taxon>
        <taxon>Arthropoda</taxon>
        <taxon>Crustacea</taxon>
        <taxon>Multicrustacea</taxon>
        <taxon>Hexanauplia</taxon>
        <taxon>Copepoda</taxon>
        <taxon>Siphonostomatoida</taxon>
        <taxon>Caligidae</taxon>
        <taxon>Caligus</taxon>
    </lineage>
</organism>